<name>A0A4R6H212_9BACT</name>
<dbReference type="AlphaFoldDB" id="A0A4R6H212"/>
<sequence>MNDIKNIADRIREKQKAHRESSTPNKDAPRVSEPGKKTEARAKRKNGSLLDEIKSSKQVDKNEPMVHIRLPRRTHLKLSTLNISIQKFALYAIEDLLEQNEIKEELKRILNELD</sequence>
<evidence type="ECO:0000313" key="2">
    <source>
        <dbReference type="EMBL" id="TDO01411.1"/>
    </source>
</evidence>
<proteinExistence type="predicted"/>
<protein>
    <submittedName>
        <fullName evidence="2">Uncharacterized protein</fullName>
    </submittedName>
</protein>
<evidence type="ECO:0000256" key="1">
    <source>
        <dbReference type="SAM" id="MobiDB-lite"/>
    </source>
</evidence>
<evidence type="ECO:0000313" key="3">
    <source>
        <dbReference type="Proteomes" id="UP000294848"/>
    </source>
</evidence>
<feature type="region of interest" description="Disordered" evidence="1">
    <location>
        <begin position="1"/>
        <end position="58"/>
    </location>
</feature>
<dbReference type="Proteomes" id="UP000294848">
    <property type="component" value="Unassembled WGS sequence"/>
</dbReference>
<comment type="caution">
    <text evidence="2">The sequence shown here is derived from an EMBL/GenBank/DDBJ whole genome shotgun (WGS) entry which is preliminary data.</text>
</comment>
<reference evidence="2 3" key="1">
    <citation type="submission" date="2019-03" db="EMBL/GenBank/DDBJ databases">
        <title>Freshwater and sediment microbial communities from various areas in North America, analyzing microbe dynamics in response to fracking.</title>
        <authorList>
            <person name="Lamendella R."/>
        </authorList>
    </citation>
    <scope>NUCLEOTIDE SEQUENCE [LARGE SCALE GENOMIC DNA]</scope>
    <source>
        <strain evidence="2 3">114D</strain>
    </source>
</reference>
<feature type="compositionally biased region" description="Basic and acidic residues" evidence="1">
    <location>
        <begin position="1"/>
        <end position="41"/>
    </location>
</feature>
<gene>
    <name evidence="2" type="ORF">DET52_105270</name>
</gene>
<organism evidence="2 3">
    <name type="scientific">Sunxiuqinia elliptica</name>
    <dbReference type="NCBI Taxonomy" id="655355"/>
    <lineage>
        <taxon>Bacteria</taxon>
        <taxon>Pseudomonadati</taxon>
        <taxon>Bacteroidota</taxon>
        <taxon>Bacteroidia</taxon>
        <taxon>Marinilabiliales</taxon>
        <taxon>Prolixibacteraceae</taxon>
        <taxon>Sunxiuqinia</taxon>
    </lineage>
</organism>
<accession>A0A4R6H212</accession>
<dbReference type="EMBL" id="SNWI01000005">
    <property type="protein sequence ID" value="TDO01411.1"/>
    <property type="molecule type" value="Genomic_DNA"/>
</dbReference>
<dbReference type="RefSeq" id="WP_133465312.1">
    <property type="nucleotide sequence ID" value="NZ_SNWI01000005.1"/>
</dbReference>